<dbReference type="Proteomes" id="UP000192872">
    <property type="component" value="Unassembled WGS sequence"/>
</dbReference>
<dbReference type="Pfam" id="PF00392">
    <property type="entry name" value="GntR"/>
    <property type="match status" value="1"/>
</dbReference>
<organism evidence="5 6">
    <name type="scientific">Candidatus Raskinella chloraquaticus</name>
    <dbReference type="NCBI Taxonomy" id="1951219"/>
    <lineage>
        <taxon>Bacteria</taxon>
        <taxon>Pseudomonadati</taxon>
        <taxon>Pseudomonadota</taxon>
        <taxon>Alphaproteobacteria</taxon>
        <taxon>Hyphomicrobiales</taxon>
        <taxon>Phreatobacteraceae</taxon>
        <taxon>Candidatus Raskinella</taxon>
    </lineage>
</organism>
<dbReference type="SMART" id="SM00895">
    <property type="entry name" value="FCD"/>
    <property type="match status" value="1"/>
</dbReference>
<protein>
    <submittedName>
        <fullName evidence="5">GntR family transcriptional regulator</fullName>
    </submittedName>
</protein>
<dbReference type="Gene3D" id="1.20.120.530">
    <property type="entry name" value="GntR ligand-binding domain-like"/>
    <property type="match status" value="1"/>
</dbReference>
<dbReference type="PANTHER" id="PTHR43537:SF50">
    <property type="entry name" value="TRANSCRIPTIONAL REGULATORY PROTEIN"/>
    <property type="match status" value="1"/>
</dbReference>
<dbReference type="EMBL" id="LWDL01000023">
    <property type="protein sequence ID" value="OQW50935.1"/>
    <property type="molecule type" value="Genomic_DNA"/>
</dbReference>
<dbReference type="PRINTS" id="PR00035">
    <property type="entry name" value="HTHGNTR"/>
</dbReference>
<dbReference type="GO" id="GO:0003677">
    <property type="term" value="F:DNA binding"/>
    <property type="evidence" value="ECO:0007669"/>
    <property type="project" value="UniProtKB-KW"/>
</dbReference>
<dbReference type="PROSITE" id="PS50949">
    <property type="entry name" value="HTH_GNTR"/>
    <property type="match status" value="1"/>
</dbReference>
<evidence type="ECO:0000256" key="1">
    <source>
        <dbReference type="ARBA" id="ARBA00023015"/>
    </source>
</evidence>
<evidence type="ECO:0000256" key="3">
    <source>
        <dbReference type="ARBA" id="ARBA00023163"/>
    </source>
</evidence>
<dbReference type="STRING" id="1827387.A4S15_13065"/>
<dbReference type="InterPro" id="IPR000524">
    <property type="entry name" value="Tscrpt_reg_HTH_GntR"/>
</dbReference>
<dbReference type="SUPFAM" id="SSF48008">
    <property type="entry name" value="GntR ligand-binding domain-like"/>
    <property type="match status" value="1"/>
</dbReference>
<dbReference type="GO" id="GO:0003700">
    <property type="term" value="F:DNA-binding transcription factor activity"/>
    <property type="evidence" value="ECO:0007669"/>
    <property type="project" value="InterPro"/>
</dbReference>
<dbReference type="RefSeq" id="WP_376801164.1">
    <property type="nucleotide sequence ID" value="NZ_DBNB01000009.1"/>
</dbReference>
<gene>
    <name evidence="5" type="ORF">A4S15_13065</name>
</gene>
<dbReference type="InterPro" id="IPR008920">
    <property type="entry name" value="TF_FadR/GntR_C"/>
</dbReference>
<dbReference type="CDD" id="cd07377">
    <property type="entry name" value="WHTH_GntR"/>
    <property type="match status" value="1"/>
</dbReference>
<name>A0A1W9HTX7_9HYPH</name>
<dbReference type="InterPro" id="IPR036388">
    <property type="entry name" value="WH-like_DNA-bd_sf"/>
</dbReference>
<dbReference type="SUPFAM" id="SSF46785">
    <property type="entry name" value="Winged helix' DNA-binding domain"/>
    <property type="match status" value="1"/>
</dbReference>
<dbReference type="PANTHER" id="PTHR43537">
    <property type="entry name" value="TRANSCRIPTIONAL REGULATOR, GNTR FAMILY"/>
    <property type="match status" value="1"/>
</dbReference>
<dbReference type="Gene3D" id="1.10.10.10">
    <property type="entry name" value="Winged helix-like DNA-binding domain superfamily/Winged helix DNA-binding domain"/>
    <property type="match status" value="1"/>
</dbReference>
<evidence type="ECO:0000256" key="2">
    <source>
        <dbReference type="ARBA" id="ARBA00023125"/>
    </source>
</evidence>
<dbReference type="SMART" id="SM00345">
    <property type="entry name" value="HTH_GNTR"/>
    <property type="match status" value="1"/>
</dbReference>
<feature type="domain" description="HTH gntR-type" evidence="4">
    <location>
        <begin position="13"/>
        <end position="80"/>
    </location>
</feature>
<dbReference type="InterPro" id="IPR011711">
    <property type="entry name" value="GntR_C"/>
</dbReference>
<keyword evidence="1" id="KW-0805">Transcription regulation</keyword>
<dbReference type="InterPro" id="IPR036390">
    <property type="entry name" value="WH_DNA-bd_sf"/>
</dbReference>
<keyword evidence="3" id="KW-0804">Transcription</keyword>
<evidence type="ECO:0000313" key="5">
    <source>
        <dbReference type="EMBL" id="OQW50935.1"/>
    </source>
</evidence>
<proteinExistence type="predicted"/>
<comment type="caution">
    <text evidence="5">The sequence shown here is derived from an EMBL/GenBank/DDBJ whole genome shotgun (WGS) entry which is preliminary data.</text>
</comment>
<dbReference type="AlphaFoldDB" id="A0A1W9HTX7"/>
<accession>A0A1W9HTX7</accession>
<keyword evidence="2" id="KW-0238">DNA-binding</keyword>
<reference evidence="5 6" key="1">
    <citation type="journal article" date="2017" name="Water Res.">
        <title>Comammox in drinking water systems.</title>
        <authorList>
            <person name="Wang Y."/>
            <person name="Ma L."/>
            <person name="Mao Y."/>
            <person name="Jiang X."/>
            <person name="Xia Y."/>
            <person name="Yu K."/>
            <person name="Li B."/>
            <person name="Zhang T."/>
        </authorList>
    </citation>
    <scope>NUCLEOTIDE SEQUENCE [LARGE SCALE GENOMIC DNA]</scope>
    <source>
        <strain evidence="5">SG_bin8</strain>
    </source>
</reference>
<sequence>MRNFESAIGITRRYLHDEVADRLRDLILSGELIPTSRINEAELCTRFGTSRTPLREAIKILATEGFLDLLPNRGARVATISLAEIEEMVEVVAGLEATAAELACRRITEKEIAAIQVDHNAMLAAWKARDEIAYFELNRAIHEAVMAASRNTTLIQIYAGISKRIQTMRYRAHKTEAQWIRAIGEHERMLALLIARDGDKLAQLMKDHLRGKKEPIAAAYGEALEIA</sequence>
<dbReference type="Pfam" id="PF07729">
    <property type="entry name" value="FCD"/>
    <property type="match status" value="1"/>
</dbReference>
<evidence type="ECO:0000259" key="4">
    <source>
        <dbReference type="PROSITE" id="PS50949"/>
    </source>
</evidence>
<evidence type="ECO:0000313" key="6">
    <source>
        <dbReference type="Proteomes" id="UP000192872"/>
    </source>
</evidence>